<dbReference type="SUPFAM" id="SSF103481">
    <property type="entry name" value="Multidrug resistance efflux transporter EmrE"/>
    <property type="match status" value="2"/>
</dbReference>
<feature type="domain" description="EamA" evidence="7">
    <location>
        <begin position="13"/>
        <end position="138"/>
    </location>
</feature>
<protein>
    <submittedName>
        <fullName evidence="8">Drug/metabolite transporter (DMT)-like permease</fullName>
    </submittedName>
</protein>
<sequence length="308" mass="31899">MAGAALSPKNLGAMLLLALMWGLSIPITKIGLETIPPITLTALRFFVAVPLFLALATGRLRVPWRAVPGIVGLGVMGIAGGNVTQAFGVQGTSASAGTIISATIPIFVVVFAAIRLHQPVTARQWIGLLAAFGGIALVAAGSGSGVDDMTRTTLAGVAWMLMSAVIIAFYFIWSAELAEKHGALPVAAWNALAGLVAVLPLAGWELAHASVQITAQAIWAIVYLAVMVTVAGLFLWLYLLRVVPARIAASVQYLQPVFGIAAAALIFGDRLGMLFGAGVILILGGLALVATNRRAVRLADMARDSGQS</sequence>
<feature type="domain" description="EamA" evidence="7">
    <location>
        <begin position="155"/>
        <end position="290"/>
    </location>
</feature>
<dbReference type="RefSeq" id="WP_354197020.1">
    <property type="nucleotide sequence ID" value="NZ_JBEPML010000012.1"/>
</dbReference>
<feature type="transmembrane region" description="Helical" evidence="6">
    <location>
        <begin position="12"/>
        <end position="32"/>
    </location>
</feature>
<feature type="transmembrane region" description="Helical" evidence="6">
    <location>
        <begin position="94"/>
        <end position="114"/>
    </location>
</feature>
<gene>
    <name evidence="8" type="ORF">ABID37_003481</name>
</gene>
<feature type="transmembrane region" description="Helical" evidence="6">
    <location>
        <begin position="273"/>
        <end position="291"/>
    </location>
</feature>
<keyword evidence="9" id="KW-1185">Reference proteome</keyword>
<evidence type="ECO:0000313" key="8">
    <source>
        <dbReference type="EMBL" id="MET3793257.1"/>
    </source>
</evidence>
<feature type="transmembrane region" description="Helical" evidence="6">
    <location>
        <begin position="247"/>
        <end position="267"/>
    </location>
</feature>
<comment type="caution">
    <text evidence="8">The sequence shown here is derived from an EMBL/GenBank/DDBJ whole genome shotgun (WGS) entry which is preliminary data.</text>
</comment>
<accession>A0ABV2N4F7</accession>
<reference evidence="8 9" key="1">
    <citation type="submission" date="2024-06" db="EMBL/GenBank/DDBJ databases">
        <title>Genomic Encyclopedia of Type Strains, Phase IV (KMG-IV): sequencing the most valuable type-strain genomes for metagenomic binning, comparative biology and taxonomic classification.</title>
        <authorList>
            <person name="Goeker M."/>
        </authorList>
    </citation>
    <scope>NUCLEOTIDE SEQUENCE [LARGE SCALE GENOMIC DNA]</scope>
    <source>
        <strain evidence="8 9">DSM 27865</strain>
    </source>
</reference>
<evidence type="ECO:0000256" key="4">
    <source>
        <dbReference type="ARBA" id="ARBA00022989"/>
    </source>
</evidence>
<dbReference type="PANTHER" id="PTHR32322">
    <property type="entry name" value="INNER MEMBRANE TRANSPORTER"/>
    <property type="match status" value="1"/>
</dbReference>
<evidence type="ECO:0000313" key="9">
    <source>
        <dbReference type="Proteomes" id="UP001549076"/>
    </source>
</evidence>
<comment type="subcellular location">
    <subcellularLocation>
        <location evidence="1">Membrane</location>
        <topology evidence="1">Multi-pass membrane protein</topology>
    </subcellularLocation>
</comment>
<name>A0ABV2N4F7_9HYPH</name>
<dbReference type="InterPro" id="IPR000620">
    <property type="entry name" value="EamA_dom"/>
</dbReference>
<proteinExistence type="inferred from homology"/>
<feature type="transmembrane region" description="Helical" evidence="6">
    <location>
        <begin position="152"/>
        <end position="172"/>
    </location>
</feature>
<evidence type="ECO:0000256" key="1">
    <source>
        <dbReference type="ARBA" id="ARBA00004141"/>
    </source>
</evidence>
<dbReference type="PANTHER" id="PTHR32322:SF2">
    <property type="entry name" value="EAMA DOMAIN-CONTAINING PROTEIN"/>
    <property type="match status" value="1"/>
</dbReference>
<evidence type="ECO:0000256" key="5">
    <source>
        <dbReference type="ARBA" id="ARBA00023136"/>
    </source>
</evidence>
<keyword evidence="3 6" id="KW-0812">Transmembrane</keyword>
<feature type="transmembrane region" description="Helical" evidence="6">
    <location>
        <begin position="184"/>
        <end position="204"/>
    </location>
</feature>
<feature type="transmembrane region" description="Helical" evidence="6">
    <location>
        <begin position="38"/>
        <end position="58"/>
    </location>
</feature>
<comment type="similarity">
    <text evidence="2">Belongs to the EamA transporter family.</text>
</comment>
<evidence type="ECO:0000256" key="2">
    <source>
        <dbReference type="ARBA" id="ARBA00007362"/>
    </source>
</evidence>
<evidence type="ECO:0000256" key="6">
    <source>
        <dbReference type="SAM" id="Phobius"/>
    </source>
</evidence>
<keyword evidence="5 6" id="KW-0472">Membrane</keyword>
<dbReference type="InterPro" id="IPR050638">
    <property type="entry name" value="AA-Vitamin_Transporters"/>
</dbReference>
<evidence type="ECO:0000256" key="3">
    <source>
        <dbReference type="ARBA" id="ARBA00022692"/>
    </source>
</evidence>
<dbReference type="EMBL" id="JBEPML010000012">
    <property type="protein sequence ID" value="MET3793257.1"/>
    <property type="molecule type" value="Genomic_DNA"/>
</dbReference>
<evidence type="ECO:0000259" key="7">
    <source>
        <dbReference type="Pfam" id="PF00892"/>
    </source>
</evidence>
<feature type="transmembrane region" description="Helical" evidence="6">
    <location>
        <begin position="70"/>
        <end position="88"/>
    </location>
</feature>
<dbReference type="InterPro" id="IPR037185">
    <property type="entry name" value="EmrE-like"/>
</dbReference>
<feature type="transmembrane region" description="Helical" evidence="6">
    <location>
        <begin position="216"/>
        <end position="240"/>
    </location>
</feature>
<dbReference type="Proteomes" id="UP001549076">
    <property type="component" value="Unassembled WGS sequence"/>
</dbReference>
<dbReference type="Pfam" id="PF00892">
    <property type="entry name" value="EamA"/>
    <property type="match status" value="2"/>
</dbReference>
<feature type="transmembrane region" description="Helical" evidence="6">
    <location>
        <begin position="126"/>
        <end position="146"/>
    </location>
</feature>
<organism evidence="8 9">
    <name type="scientific">Aquamicrobium terrae</name>
    <dbReference type="NCBI Taxonomy" id="1324945"/>
    <lineage>
        <taxon>Bacteria</taxon>
        <taxon>Pseudomonadati</taxon>
        <taxon>Pseudomonadota</taxon>
        <taxon>Alphaproteobacteria</taxon>
        <taxon>Hyphomicrobiales</taxon>
        <taxon>Phyllobacteriaceae</taxon>
        <taxon>Aquamicrobium</taxon>
    </lineage>
</organism>
<keyword evidence="4 6" id="KW-1133">Transmembrane helix</keyword>